<dbReference type="InterPro" id="IPR036864">
    <property type="entry name" value="Zn2-C6_fun-type_DNA-bd_sf"/>
</dbReference>
<proteinExistence type="inferred from homology"/>
<comment type="caution">
    <text evidence="5">The sequence shown here is derived from an EMBL/GenBank/DDBJ whole genome shotgun (WGS) entry which is preliminary data.</text>
</comment>
<dbReference type="GO" id="GO:0008270">
    <property type="term" value="F:zinc ion binding"/>
    <property type="evidence" value="ECO:0007669"/>
    <property type="project" value="InterPro"/>
</dbReference>
<evidence type="ECO:0000256" key="1">
    <source>
        <dbReference type="ARBA" id="ARBA00006328"/>
    </source>
</evidence>
<gene>
    <name evidence="5" type="primary">NMRAL1_8</name>
    <name evidence="5" type="ORF">LCER1_G008682</name>
</gene>
<dbReference type="InterPro" id="IPR008030">
    <property type="entry name" value="NmrA-like"/>
</dbReference>
<accession>A0A7D8UJA0</accession>
<name>A0A7D8UJA0_9HELO</name>
<evidence type="ECO:0000259" key="4">
    <source>
        <dbReference type="PROSITE" id="PS50048"/>
    </source>
</evidence>
<comment type="similarity">
    <text evidence="1">Belongs to the NmrA-type oxidoreductase family.</text>
</comment>
<evidence type="ECO:0000256" key="2">
    <source>
        <dbReference type="ARBA" id="ARBA00022857"/>
    </source>
</evidence>
<keyword evidence="2" id="KW-0521">NADP</keyword>
<dbReference type="OrthoDB" id="3358371at2759"/>
<feature type="domain" description="Zn(2)-C6 fungal-type" evidence="4">
    <location>
        <begin position="7"/>
        <end position="37"/>
    </location>
</feature>
<dbReference type="Gene3D" id="3.40.50.720">
    <property type="entry name" value="NAD(P)-binding Rossmann-like Domain"/>
    <property type="match status" value="1"/>
</dbReference>
<dbReference type="InterPro" id="IPR001138">
    <property type="entry name" value="Zn2Cys6_DnaBD"/>
</dbReference>
<keyword evidence="3" id="KW-0539">Nucleus</keyword>
<reference evidence="5 6" key="1">
    <citation type="submission" date="2018-05" db="EMBL/GenBank/DDBJ databases">
        <title>Whole genome sequencing for identification of molecular markers to develop diagnostic detection tools for the regulated plant pathogen Lachnellula willkommii.</title>
        <authorList>
            <person name="Giroux E."/>
            <person name="Bilodeau G."/>
        </authorList>
    </citation>
    <scope>NUCLEOTIDE SEQUENCE [LARGE SCALE GENOMIC DNA]</scope>
    <source>
        <strain evidence="5 6">CBS 625.97</strain>
    </source>
</reference>
<dbReference type="PROSITE" id="PS50048">
    <property type="entry name" value="ZN2_CY6_FUNGAL_2"/>
    <property type="match status" value="1"/>
</dbReference>
<dbReference type="Gene3D" id="3.90.25.10">
    <property type="entry name" value="UDP-galactose 4-epimerase, domain 1"/>
    <property type="match status" value="1"/>
</dbReference>
<dbReference type="Gene3D" id="4.10.240.10">
    <property type="entry name" value="Zn(2)-C6 fungal-type DNA-binding domain"/>
    <property type="match status" value="1"/>
</dbReference>
<dbReference type="GO" id="GO:0000981">
    <property type="term" value="F:DNA-binding transcription factor activity, RNA polymerase II-specific"/>
    <property type="evidence" value="ECO:0007669"/>
    <property type="project" value="InterPro"/>
</dbReference>
<sequence>MTTLRKACGNCTASKRKCIVQLPKCIRCTQKGLECRYDLQPLSAATGQAEPAPHFSFNPSNCDSPGYCIMKTLRFRAPDIDPAICRPGHGDALEVLRLGFRSVPVLARAGKPAVFVHPKLQSSVDKHFVAGPGEVGEGGVGCGSFKRLVEMNVKAVPVKEALAALQALLVYLAASFFSSSQTEQGDENTERFLPVLSEWTQALLAAGPTATKMPGRNQSPWQDWLFGESIRRTIIMSYVLALALAGFQYGYCSNWLFVESLPFDRRAGLWMAESPQAWIAAAGARTGDEVGQQLNSLHEFAESLHVSPRVDHNFQKPLLVVLGATGTQGGSVLSYFLSLVPPPYALRGITRDPSSAKSVSLASLGVEMVAGHFDDPSSLDAAFKGASAIFSVTDFWQSFANPSLRDKASASSQSIGVICRENEAQQNRNIIDAAAKVTTLERLVFSGLPSPNKLSAGKYAHVYHFDGKGMAEDYGRSAHPKLWEKTNVLYAGYYLENYFGATGHLFRPRMNKAEDTLILSVAEPLATTLLPMYSAVTGTGNLVQALLRAAPGKRVIGVNQWLSLQDFARILAREIGKKIEFVDRNPSFDLGDPDVEKDYADMMGFCIEFGYDGGKVDKSIVQPADLGVSVHLESVEEWCKKQDWEKVLQVD</sequence>
<dbReference type="PROSITE" id="PS00463">
    <property type="entry name" value="ZN2_CY6_FUNGAL_1"/>
    <property type="match status" value="1"/>
</dbReference>
<dbReference type="GO" id="GO:0005634">
    <property type="term" value="C:nucleus"/>
    <property type="evidence" value="ECO:0007669"/>
    <property type="project" value="TreeGrafter"/>
</dbReference>
<organism evidence="5 6">
    <name type="scientific">Lachnellula cervina</name>
    <dbReference type="NCBI Taxonomy" id="1316786"/>
    <lineage>
        <taxon>Eukaryota</taxon>
        <taxon>Fungi</taxon>
        <taxon>Dikarya</taxon>
        <taxon>Ascomycota</taxon>
        <taxon>Pezizomycotina</taxon>
        <taxon>Leotiomycetes</taxon>
        <taxon>Helotiales</taxon>
        <taxon>Lachnaceae</taxon>
        <taxon>Lachnellula</taxon>
    </lineage>
</organism>
<protein>
    <submittedName>
        <fullName evidence="5">NmrA-like family domain-containing protein 1</fullName>
    </submittedName>
</protein>
<dbReference type="PANTHER" id="PTHR42748">
    <property type="entry name" value="NITROGEN METABOLITE REPRESSION PROTEIN NMRA FAMILY MEMBER"/>
    <property type="match status" value="1"/>
</dbReference>
<evidence type="ECO:0000256" key="3">
    <source>
        <dbReference type="ARBA" id="ARBA00023242"/>
    </source>
</evidence>
<dbReference type="CDD" id="cd00067">
    <property type="entry name" value="GAL4"/>
    <property type="match status" value="1"/>
</dbReference>
<dbReference type="PANTHER" id="PTHR42748:SF26">
    <property type="entry name" value="NMRA-LIKE DOMAIN-CONTAINING PROTEIN"/>
    <property type="match status" value="1"/>
</dbReference>
<dbReference type="Pfam" id="PF05368">
    <property type="entry name" value="NmrA"/>
    <property type="match status" value="1"/>
</dbReference>
<dbReference type="InterPro" id="IPR051164">
    <property type="entry name" value="NmrA-like_oxidored"/>
</dbReference>
<dbReference type="CDD" id="cd05251">
    <property type="entry name" value="NmrA_like_SDR_a"/>
    <property type="match status" value="1"/>
</dbReference>
<evidence type="ECO:0000313" key="6">
    <source>
        <dbReference type="Proteomes" id="UP000481288"/>
    </source>
</evidence>
<dbReference type="AlphaFoldDB" id="A0A7D8UJA0"/>
<dbReference type="InterPro" id="IPR036291">
    <property type="entry name" value="NAD(P)-bd_dom_sf"/>
</dbReference>
<dbReference type="SMART" id="SM00066">
    <property type="entry name" value="GAL4"/>
    <property type="match status" value="1"/>
</dbReference>
<dbReference type="EMBL" id="QGMG01001301">
    <property type="protein sequence ID" value="TVY49659.1"/>
    <property type="molecule type" value="Genomic_DNA"/>
</dbReference>
<keyword evidence="6" id="KW-1185">Reference proteome</keyword>
<dbReference type="SUPFAM" id="SSF57701">
    <property type="entry name" value="Zn2/Cys6 DNA-binding domain"/>
    <property type="match status" value="1"/>
</dbReference>
<dbReference type="SUPFAM" id="SSF51735">
    <property type="entry name" value="NAD(P)-binding Rossmann-fold domains"/>
    <property type="match status" value="1"/>
</dbReference>
<dbReference type="Pfam" id="PF00172">
    <property type="entry name" value="Zn_clus"/>
    <property type="match status" value="1"/>
</dbReference>
<dbReference type="Proteomes" id="UP000481288">
    <property type="component" value="Unassembled WGS sequence"/>
</dbReference>
<evidence type="ECO:0000313" key="5">
    <source>
        <dbReference type="EMBL" id="TVY49659.1"/>
    </source>
</evidence>